<dbReference type="Gene3D" id="3.60.21.10">
    <property type="match status" value="1"/>
</dbReference>
<dbReference type="InterPro" id="IPR024654">
    <property type="entry name" value="Calcineurin-like_PHP_lpxH"/>
</dbReference>
<evidence type="ECO:0000259" key="2">
    <source>
        <dbReference type="Pfam" id="PF12850"/>
    </source>
</evidence>
<keyword evidence="4" id="KW-1185">Reference proteome</keyword>
<dbReference type="RefSeq" id="WP_182216067.1">
    <property type="nucleotide sequence ID" value="NZ_JACEZS010000005.1"/>
</dbReference>
<dbReference type="GO" id="GO:0005737">
    <property type="term" value="C:cytoplasm"/>
    <property type="evidence" value="ECO:0007669"/>
    <property type="project" value="TreeGrafter"/>
</dbReference>
<protein>
    <submittedName>
        <fullName evidence="3">Metallophosphoesterase family protein</fullName>
    </submittedName>
</protein>
<dbReference type="EMBL" id="JACEZS010000005">
    <property type="protein sequence ID" value="MBA5605304.1"/>
    <property type="molecule type" value="Genomic_DNA"/>
</dbReference>
<dbReference type="Pfam" id="PF12850">
    <property type="entry name" value="Metallophos_2"/>
    <property type="match status" value="1"/>
</dbReference>
<dbReference type="InterPro" id="IPR011152">
    <property type="entry name" value="Pesterase_MJ0912"/>
</dbReference>
<reference evidence="3 4" key="1">
    <citation type="submission" date="2020-07" db="EMBL/GenBank/DDBJ databases">
        <title>Novel species isolated from subtropical streams in China.</title>
        <authorList>
            <person name="Lu H."/>
        </authorList>
    </citation>
    <scope>NUCLEOTIDE SEQUENCE [LARGE SCALE GENOMIC DNA]</scope>
    <source>
        <strain evidence="3 4">FT3S</strain>
    </source>
</reference>
<proteinExistence type="inferred from homology"/>
<dbReference type="SUPFAM" id="SSF56300">
    <property type="entry name" value="Metallo-dependent phosphatases"/>
    <property type="match status" value="1"/>
</dbReference>
<evidence type="ECO:0000313" key="4">
    <source>
        <dbReference type="Proteomes" id="UP000566711"/>
    </source>
</evidence>
<evidence type="ECO:0000256" key="1">
    <source>
        <dbReference type="ARBA" id="ARBA00008950"/>
    </source>
</evidence>
<dbReference type="CDD" id="cd00838">
    <property type="entry name" value="MPP_superfamily"/>
    <property type="match status" value="1"/>
</dbReference>
<evidence type="ECO:0000313" key="3">
    <source>
        <dbReference type="EMBL" id="MBA5605304.1"/>
    </source>
</evidence>
<sequence>MRYAIVSDIHGNLPALQAVVRDIARRGVDRVINLGDCVSGPLLPQETAQFLMARRDWIHLGGNHERQLRTPRGREASDAFAFAQLGQAELDWLATLEPALRLDAQVQLCHGTPRSDFEYFLESVEPTHVRAATLAEIDDRLAGCDAELIVCGHTHVPRAMRSATGQLIVNPGSVGLPAYDDHRPCFHVIQNGSPDARYAIVEQADGGWQCDLIAVPYGHAAMADLARRNGRTDWARALATGYV</sequence>
<dbReference type="InterPro" id="IPR029052">
    <property type="entry name" value="Metallo-depent_PP-like"/>
</dbReference>
<comment type="similarity">
    <text evidence="1">Belongs to the metallophosphoesterase superfamily. YfcE family.</text>
</comment>
<dbReference type="InterPro" id="IPR050126">
    <property type="entry name" value="Ap4A_hydrolase"/>
</dbReference>
<dbReference type="AlphaFoldDB" id="A0A7W2EG33"/>
<gene>
    <name evidence="3" type="ORF">H3H36_08025</name>
</gene>
<dbReference type="PIRSF" id="PIRSF000883">
    <property type="entry name" value="Pesterase_MJ0912"/>
    <property type="match status" value="1"/>
</dbReference>
<accession>A0A7W2EG33</accession>
<organism evidence="3 4">
    <name type="scientific">Rugamonas fusca</name>
    <dbReference type="NCBI Taxonomy" id="2758568"/>
    <lineage>
        <taxon>Bacteria</taxon>
        <taxon>Pseudomonadati</taxon>
        <taxon>Pseudomonadota</taxon>
        <taxon>Betaproteobacteria</taxon>
        <taxon>Burkholderiales</taxon>
        <taxon>Oxalobacteraceae</taxon>
        <taxon>Telluria group</taxon>
        <taxon>Rugamonas</taxon>
    </lineage>
</organism>
<dbReference type="PANTHER" id="PTHR42850:SF2">
    <property type="entry name" value="BLL5683 PROTEIN"/>
    <property type="match status" value="1"/>
</dbReference>
<dbReference type="PANTHER" id="PTHR42850">
    <property type="entry name" value="METALLOPHOSPHOESTERASE"/>
    <property type="match status" value="1"/>
</dbReference>
<comment type="caution">
    <text evidence="3">The sequence shown here is derived from an EMBL/GenBank/DDBJ whole genome shotgun (WGS) entry which is preliminary data.</text>
</comment>
<dbReference type="GO" id="GO:0016791">
    <property type="term" value="F:phosphatase activity"/>
    <property type="evidence" value="ECO:0007669"/>
    <property type="project" value="TreeGrafter"/>
</dbReference>
<dbReference type="Proteomes" id="UP000566711">
    <property type="component" value="Unassembled WGS sequence"/>
</dbReference>
<name>A0A7W2EG33_9BURK</name>
<feature type="domain" description="Calcineurin-like phosphoesterase" evidence="2">
    <location>
        <begin position="1"/>
        <end position="183"/>
    </location>
</feature>